<protein>
    <submittedName>
        <fullName evidence="2">Uncharacterized protein</fullName>
    </submittedName>
</protein>
<dbReference type="AlphaFoldDB" id="A0AAN7Y401"/>
<organism evidence="2 3">
    <name type="scientific">Eleginops maclovinus</name>
    <name type="common">Patagonian blennie</name>
    <name type="synonym">Eleginus maclovinus</name>
    <dbReference type="NCBI Taxonomy" id="56733"/>
    <lineage>
        <taxon>Eukaryota</taxon>
        <taxon>Metazoa</taxon>
        <taxon>Chordata</taxon>
        <taxon>Craniata</taxon>
        <taxon>Vertebrata</taxon>
        <taxon>Euteleostomi</taxon>
        <taxon>Actinopterygii</taxon>
        <taxon>Neopterygii</taxon>
        <taxon>Teleostei</taxon>
        <taxon>Neoteleostei</taxon>
        <taxon>Acanthomorphata</taxon>
        <taxon>Eupercaria</taxon>
        <taxon>Perciformes</taxon>
        <taxon>Notothenioidei</taxon>
        <taxon>Eleginopidae</taxon>
        <taxon>Eleginops</taxon>
    </lineage>
</organism>
<name>A0AAN7Y401_ELEMC</name>
<keyword evidence="3" id="KW-1185">Reference proteome</keyword>
<feature type="region of interest" description="Disordered" evidence="1">
    <location>
        <begin position="1"/>
        <end position="27"/>
    </location>
</feature>
<sequence>MHGGTPNHFRNPTADRPKETVTLSSASRGATFKARVLASMGIPTFSHVPPGLNRGDPTCDRGFPCTRTWRQTSSSRASPDSILSCGHRYAPPGFDTNPKRLPPLSTVAPRMPKKTFHYGADLYELPLVN</sequence>
<comment type="caution">
    <text evidence="2">The sequence shown here is derived from an EMBL/GenBank/DDBJ whole genome shotgun (WGS) entry which is preliminary data.</text>
</comment>
<proteinExistence type="predicted"/>
<dbReference type="EMBL" id="JAUZQC010000003">
    <property type="protein sequence ID" value="KAK5873605.1"/>
    <property type="molecule type" value="Genomic_DNA"/>
</dbReference>
<accession>A0AAN7Y401</accession>
<evidence type="ECO:0000313" key="3">
    <source>
        <dbReference type="Proteomes" id="UP001346869"/>
    </source>
</evidence>
<evidence type="ECO:0000313" key="2">
    <source>
        <dbReference type="EMBL" id="KAK5873605.1"/>
    </source>
</evidence>
<dbReference type="Proteomes" id="UP001346869">
    <property type="component" value="Unassembled WGS sequence"/>
</dbReference>
<evidence type="ECO:0000256" key="1">
    <source>
        <dbReference type="SAM" id="MobiDB-lite"/>
    </source>
</evidence>
<gene>
    <name evidence="2" type="ORF">PBY51_018631</name>
</gene>
<reference evidence="2 3" key="1">
    <citation type="journal article" date="2023" name="Genes (Basel)">
        <title>Chromosome-Level Genome Assembly and Circadian Gene Repertoire of the Patagonia Blennie Eleginops maclovinus-The Closest Ancestral Proxy of Antarctic Cryonotothenioids.</title>
        <authorList>
            <person name="Cheng C.C."/>
            <person name="Rivera-Colon A.G."/>
            <person name="Minhas B.F."/>
            <person name="Wilson L."/>
            <person name="Rayamajhi N."/>
            <person name="Vargas-Chacoff L."/>
            <person name="Catchen J.M."/>
        </authorList>
    </citation>
    <scope>NUCLEOTIDE SEQUENCE [LARGE SCALE GENOMIC DNA]</scope>
    <source>
        <strain evidence="2">JMC-PN-2008</strain>
    </source>
</reference>
<reference evidence="2 3" key="2">
    <citation type="journal article" date="2023" name="Mol. Biol. Evol.">
        <title>Genomics of Secondarily Temperate Adaptation in the Only Non-Antarctic Icefish.</title>
        <authorList>
            <person name="Rivera-Colon A.G."/>
            <person name="Rayamajhi N."/>
            <person name="Minhas B.F."/>
            <person name="Madrigal G."/>
            <person name="Bilyk K.T."/>
            <person name="Yoon V."/>
            <person name="Hune M."/>
            <person name="Gregory S."/>
            <person name="Cheng C.H.C."/>
            <person name="Catchen J.M."/>
        </authorList>
    </citation>
    <scope>NUCLEOTIDE SEQUENCE [LARGE SCALE GENOMIC DNA]</scope>
    <source>
        <strain evidence="2">JMC-PN-2008</strain>
    </source>
</reference>